<sequence length="274" mass="31645">MYNVQSLYVNIKVILKTFLTPYRSYRTAILGGIFIMILGLIGPVNAQNFNPQNKELLNDIAFIASVDKFENHKNWNQLIRKLERKSNSDAEYFLEYIFYKTHQKLLKEYRKGTTFNNLLESGDYDCVSASITYSILLKYFDIEHSIIETDYHVFIIASISDQEYILETTDPRSGWLSNANEIKEFKEDFLPDNSATLLNQNLSIGALGYGEPNSKTIYKEISLRQLSALQFFNQGLIAIHEQDYILASRRLQQALNLYDSERISAVFDIVAPQD</sequence>
<protein>
    <recommendedName>
        <fullName evidence="4">Transglutaminase-like superfamily protein</fullName>
    </recommendedName>
</protein>
<accession>A0A1X7JN71</accession>
<keyword evidence="1" id="KW-0472">Membrane</keyword>
<evidence type="ECO:0000313" key="3">
    <source>
        <dbReference type="Proteomes" id="UP000193804"/>
    </source>
</evidence>
<dbReference type="Proteomes" id="UP000193804">
    <property type="component" value="Unassembled WGS sequence"/>
</dbReference>
<dbReference type="AlphaFoldDB" id="A0A1X7JN71"/>
<evidence type="ECO:0008006" key="4">
    <source>
        <dbReference type="Google" id="ProtNLM"/>
    </source>
</evidence>
<keyword evidence="3" id="KW-1185">Reference proteome</keyword>
<keyword evidence="1" id="KW-1133">Transmembrane helix</keyword>
<evidence type="ECO:0000256" key="1">
    <source>
        <dbReference type="SAM" id="Phobius"/>
    </source>
</evidence>
<gene>
    <name evidence="2" type="ORF">SAMN05661096_01820</name>
</gene>
<proteinExistence type="predicted"/>
<evidence type="ECO:0000313" key="2">
    <source>
        <dbReference type="EMBL" id="SMG29342.1"/>
    </source>
</evidence>
<dbReference type="EMBL" id="FXAW01000003">
    <property type="protein sequence ID" value="SMG29342.1"/>
    <property type="molecule type" value="Genomic_DNA"/>
</dbReference>
<feature type="transmembrane region" description="Helical" evidence="1">
    <location>
        <begin position="25"/>
        <end position="44"/>
    </location>
</feature>
<keyword evidence="1" id="KW-0812">Transmembrane</keyword>
<dbReference type="STRING" id="1028.SAMN05661096_01820"/>
<reference evidence="3" key="1">
    <citation type="submission" date="2017-04" db="EMBL/GenBank/DDBJ databases">
        <authorList>
            <person name="Varghese N."/>
            <person name="Submissions S."/>
        </authorList>
    </citation>
    <scope>NUCLEOTIDE SEQUENCE [LARGE SCALE GENOMIC DNA]</scope>
    <source>
        <strain evidence="3">DSM 4125</strain>
    </source>
</reference>
<organism evidence="2 3">
    <name type="scientific">Marivirga sericea</name>
    <dbReference type="NCBI Taxonomy" id="1028"/>
    <lineage>
        <taxon>Bacteria</taxon>
        <taxon>Pseudomonadati</taxon>
        <taxon>Bacteroidota</taxon>
        <taxon>Cytophagia</taxon>
        <taxon>Cytophagales</taxon>
        <taxon>Marivirgaceae</taxon>
        <taxon>Marivirga</taxon>
    </lineage>
</organism>
<name>A0A1X7JN71_9BACT</name>